<comment type="caution">
    <text evidence="3">The sequence shown here is derived from an EMBL/GenBank/DDBJ whole genome shotgun (WGS) entry which is preliminary data.</text>
</comment>
<dbReference type="InterPro" id="IPR050789">
    <property type="entry name" value="Diverse_Enzym_Activities"/>
</dbReference>
<gene>
    <name evidence="3" type="ORF">A2557_08110</name>
</gene>
<sequence>MDLLVAQALEAEVFPGLELLFAQGERLLLHKAYGRTTGEAKASPLPLGQSFDLASLTKPLATAAACLKLWEQGRLDLAAPVKEWLPEWNYPVSLSCLDLLTHRSGLPHWAPLYLEDSAPAAWKALVATPPKVEPRSRVIYSCLNFLLLAELVRRVTQESLSGFCDRQIFAPLGLKSFRFNPGPRTEVVPSAHCAWRNRRLWGEVQDENAARFDGEGGNAGLFGNGADLWTYALMLLQGGLFQGVRVFEEKTLALWTQNHNPPGLAPRALGWDYCDQSPGYWSCGERFGRGSIGHLGFTGTGLWIDRAKGSVAVHLSHRVWYGKDAKLEEMRTLRPQLHNLMTELAP</sequence>
<evidence type="ECO:0000313" key="3">
    <source>
        <dbReference type="EMBL" id="OGH04928.1"/>
    </source>
</evidence>
<evidence type="ECO:0000313" key="4">
    <source>
        <dbReference type="Proteomes" id="UP000177583"/>
    </source>
</evidence>
<feature type="domain" description="Beta-lactamase-related" evidence="2">
    <location>
        <begin position="4"/>
        <end position="324"/>
    </location>
</feature>
<reference evidence="3 4" key="1">
    <citation type="journal article" date="2016" name="Nat. Commun.">
        <title>Thousands of microbial genomes shed light on interconnected biogeochemical processes in an aquifer system.</title>
        <authorList>
            <person name="Anantharaman K."/>
            <person name="Brown C.T."/>
            <person name="Hug L.A."/>
            <person name="Sharon I."/>
            <person name="Castelle C.J."/>
            <person name="Probst A.J."/>
            <person name="Thomas B.C."/>
            <person name="Singh A."/>
            <person name="Wilkins M.J."/>
            <person name="Karaoz U."/>
            <person name="Brodie E.L."/>
            <person name="Williams K.H."/>
            <person name="Hubbard S.S."/>
            <person name="Banfield J.F."/>
        </authorList>
    </citation>
    <scope>NUCLEOTIDE SEQUENCE [LARGE SCALE GENOMIC DNA]</scope>
</reference>
<dbReference type="InterPro" id="IPR001466">
    <property type="entry name" value="Beta-lactam-related"/>
</dbReference>
<dbReference type="AlphaFoldDB" id="A0A1F6H3G3"/>
<dbReference type="SUPFAM" id="SSF56601">
    <property type="entry name" value="beta-lactamase/transpeptidase-like"/>
    <property type="match status" value="1"/>
</dbReference>
<protein>
    <recommendedName>
        <fullName evidence="2">Beta-lactamase-related domain-containing protein</fullName>
    </recommendedName>
</protein>
<evidence type="ECO:0000259" key="2">
    <source>
        <dbReference type="Pfam" id="PF00144"/>
    </source>
</evidence>
<dbReference type="Proteomes" id="UP000177583">
    <property type="component" value="Unassembled WGS sequence"/>
</dbReference>
<dbReference type="EMBL" id="MFNF01000001">
    <property type="protein sequence ID" value="OGH04928.1"/>
    <property type="molecule type" value="Genomic_DNA"/>
</dbReference>
<organism evidence="3 4">
    <name type="scientific">Candidatus Lambdaproteobacteria bacterium RIFOXYD2_FULL_56_26</name>
    <dbReference type="NCBI Taxonomy" id="1817773"/>
    <lineage>
        <taxon>Bacteria</taxon>
        <taxon>Pseudomonadati</taxon>
        <taxon>Pseudomonadota</taxon>
        <taxon>Candidatus Lambdaproteobacteria</taxon>
    </lineage>
</organism>
<name>A0A1F6H3G3_9PROT</name>
<dbReference type="GO" id="GO:0016787">
    <property type="term" value="F:hydrolase activity"/>
    <property type="evidence" value="ECO:0007669"/>
    <property type="project" value="UniProtKB-KW"/>
</dbReference>
<dbReference type="PANTHER" id="PTHR43283:SF11">
    <property type="entry name" value="BETA-LACTAMASE-RELATED DOMAIN-CONTAINING PROTEIN"/>
    <property type="match status" value="1"/>
</dbReference>
<keyword evidence="1" id="KW-0378">Hydrolase</keyword>
<dbReference type="PANTHER" id="PTHR43283">
    <property type="entry name" value="BETA-LACTAMASE-RELATED"/>
    <property type="match status" value="1"/>
</dbReference>
<dbReference type="Pfam" id="PF00144">
    <property type="entry name" value="Beta-lactamase"/>
    <property type="match status" value="1"/>
</dbReference>
<evidence type="ECO:0000256" key="1">
    <source>
        <dbReference type="ARBA" id="ARBA00022801"/>
    </source>
</evidence>
<dbReference type="Gene3D" id="3.40.710.10">
    <property type="entry name" value="DD-peptidase/beta-lactamase superfamily"/>
    <property type="match status" value="1"/>
</dbReference>
<dbReference type="InterPro" id="IPR012338">
    <property type="entry name" value="Beta-lactam/transpept-like"/>
</dbReference>
<proteinExistence type="predicted"/>
<accession>A0A1F6H3G3</accession>